<evidence type="ECO:0000259" key="6">
    <source>
        <dbReference type="Pfam" id="PF00496"/>
    </source>
</evidence>
<comment type="similarity">
    <text evidence="2">Belongs to the bacterial solute-binding protein 5 family.</text>
</comment>
<dbReference type="EMBL" id="BAAATZ010000007">
    <property type="protein sequence ID" value="GAA2724921.1"/>
    <property type="molecule type" value="Genomic_DNA"/>
</dbReference>
<dbReference type="PANTHER" id="PTHR30290:SF9">
    <property type="entry name" value="OLIGOPEPTIDE-BINDING PROTEIN APPA"/>
    <property type="match status" value="1"/>
</dbReference>
<dbReference type="InterPro" id="IPR023765">
    <property type="entry name" value="SBP_5_CS"/>
</dbReference>
<organism evidence="7 8">
    <name type="scientific">Actinocorallia aurantiaca</name>
    <dbReference type="NCBI Taxonomy" id="46204"/>
    <lineage>
        <taxon>Bacteria</taxon>
        <taxon>Bacillati</taxon>
        <taxon>Actinomycetota</taxon>
        <taxon>Actinomycetes</taxon>
        <taxon>Streptosporangiales</taxon>
        <taxon>Thermomonosporaceae</taxon>
        <taxon>Actinocorallia</taxon>
    </lineage>
</organism>
<keyword evidence="8" id="KW-1185">Reference proteome</keyword>
<dbReference type="Proteomes" id="UP001501842">
    <property type="component" value="Unassembled WGS sequence"/>
</dbReference>
<dbReference type="InterPro" id="IPR000914">
    <property type="entry name" value="SBP_5_dom"/>
</dbReference>
<feature type="domain" description="Solute-binding protein family 5" evidence="6">
    <location>
        <begin position="85"/>
        <end position="459"/>
    </location>
</feature>
<evidence type="ECO:0000313" key="7">
    <source>
        <dbReference type="EMBL" id="GAA2724921.1"/>
    </source>
</evidence>
<evidence type="ECO:0000313" key="8">
    <source>
        <dbReference type="Proteomes" id="UP001501842"/>
    </source>
</evidence>
<dbReference type="CDD" id="cd08492">
    <property type="entry name" value="PBP2_NikA_DppA_OppA_like_15"/>
    <property type="match status" value="1"/>
</dbReference>
<feature type="signal peptide" evidence="5">
    <location>
        <begin position="1"/>
        <end position="25"/>
    </location>
</feature>
<dbReference type="Gene3D" id="3.10.105.10">
    <property type="entry name" value="Dipeptide-binding Protein, Domain 3"/>
    <property type="match status" value="1"/>
</dbReference>
<dbReference type="InterPro" id="IPR030678">
    <property type="entry name" value="Peptide/Ni-bd"/>
</dbReference>
<evidence type="ECO:0000256" key="3">
    <source>
        <dbReference type="ARBA" id="ARBA00022448"/>
    </source>
</evidence>
<reference evidence="8" key="1">
    <citation type="journal article" date="2019" name="Int. J. Syst. Evol. Microbiol.">
        <title>The Global Catalogue of Microorganisms (GCM) 10K type strain sequencing project: providing services to taxonomists for standard genome sequencing and annotation.</title>
        <authorList>
            <consortium name="The Broad Institute Genomics Platform"/>
            <consortium name="The Broad Institute Genome Sequencing Center for Infectious Disease"/>
            <person name="Wu L."/>
            <person name="Ma J."/>
        </authorList>
    </citation>
    <scope>NUCLEOTIDE SEQUENCE [LARGE SCALE GENOMIC DNA]</scope>
    <source>
        <strain evidence="8">JCM 8201</strain>
    </source>
</reference>
<feature type="chain" id="PRO_5046218923" evidence="5">
    <location>
        <begin position="26"/>
        <end position="548"/>
    </location>
</feature>
<dbReference type="PROSITE" id="PS01040">
    <property type="entry name" value="SBP_BACTERIAL_5"/>
    <property type="match status" value="1"/>
</dbReference>
<dbReference type="PANTHER" id="PTHR30290">
    <property type="entry name" value="PERIPLASMIC BINDING COMPONENT OF ABC TRANSPORTER"/>
    <property type="match status" value="1"/>
</dbReference>
<evidence type="ECO:0000256" key="5">
    <source>
        <dbReference type="SAM" id="SignalP"/>
    </source>
</evidence>
<accession>A0ABP6GJR3</accession>
<comment type="caution">
    <text evidence="7">The sequence shown here is derived from an EMBL/GenBank/DDBJ whole genome shotgun (WGS) entry which is preliminary data.</text>
</comment>
<dbReference type="PIRSF" id="PIRSF002741">
    <property type="entry name" value="MppA"/>
    <property type="match status" value="1"/>
</dbReference>
<dbReference type="InterPro" id="IPR039424">
    <property type="entry name" value="SBP_5"/>
</dbReference>
<dbReference type="Pfam" id="PF00496">
    <property type="entry name" value="SBP_bac_5"/>
    <property type="match status" value="1"/>
</dbReference>
<proteinExistence type="inferred from homology"/>
<comment type="subcellular location">
    <subcellularLocation>
        <location evidence="1">Cell membrane</location>
        <topology evidence="1">Lipid-anchor</topology>
    </subcellularLocation>
</comment>
<keyword evidence="4 5" id="KW-0732">Signal</keyword>
<sequence length="548" mass="60076">MTPHMYAVRTSALLLTALLALTACGGGTSADADAESGEPVKGGTLVYAVNTEPTNLDPHASPQDITGLYTRPVLDSLVTLDDQGKIHPWLASSWEISADQKTYTFKLREGVKFSDGTVFDAAAVKANLEHIVDPKTKSQLAAGFIAPYTGSEVVDARTVKVSFSRPHSPFLAALATAYFGIQSPESLKKGPEELAKRVIGTGPFVIDEFTPRQGITYHRNPDYDWAPPTAAHSGPAHLEKLEIKLLAEDSVRLGALTSGQVDGIASVPPVNVKQLKADSRFTLQTKQAPGGNYSYYPNTAGGVFKDVKVRQAFRDGIDFKTVVDKLYFGVFQPAFSPISPATQGYDKSTETQWKYDPDGAAKLLDEAGWTGRDDQGYRTRDGERLTVRWPFLKAFAREQRDTLAQQIQAEAKKIGFDVAFDDVTVAEYLPKVIKGDYDLADFSWQRADGDALRNLFSSSSITNAEQYGQNQAKYTDKEVDGWLDDSLNTTDLAERAALYSKVQQKVNTDVAVFPVYVFNYVLGSSKKAHGIGWEPQAYPTFYSAWVTK</sequence>
<keyword evidence="3" id="KW-0813">Transport</keyword>
<evidence type="ECO:0000256" key="1">
    <source>
        <dbReference type="ARBA" id="ARBA00004193"/>
    </source>
</evidence>
<dbReference type="Gene3D" id="3.40.190.10">
    <property type="entry name" value="Periplasmic binding protein-like II"/>
    <property type="match status" value="1"/>
</dbReference>
<name>A0ABP6GJR3_9ACTN</name>
<evidence type="ECO:0000256" key="4">
    <source>
        <dbReference type="ARBA" id="ARBA00022729"/>
    </source>
</evidence>
<protein>
    <submittedName>
        <fullName evidence="7">ABC transporter substrate-binding protein</fullName>
    </submittedName>
</protein>
<gene>
    <name evidence="7" type="ORF">GCM10010439_23730</name>
</gene>
<evidence type="ECO:0000256" key="2">
    <source>
        <dbReference type="ARBA" id="ARBA00005695"/>
    </source>
</evidence>
<dbReference type="SUPFAM" id="SSF53850">
    <property type="entry name" value="Periplasmic binding protein-like II"/>
    <property type="match status" value="1"/>
</dbReference>